<feature type="region of interest" description="Disordered" evidence="1">
    <location>
        <begin position="1"/>
        <end position="393"/>
    </location>
</feature>
<sequence>MPRPKRTRVAATRAAAAPAAAPVESQQSSTTPPIATESTAAQARLPSSDIYDVSDREKERRNRRIAEAAKGDAPQTRRTRASHHPDLNSEQTKALEDSRHRRDDAMQRLDDLTSTPRPDQEESPTAEQRGREFQPRLTDFSGLDLDDSFGNLDDSLDITENTTEDTQGGHRSTDTSSFNMAMFRRRPRQSSVAGRDDAPIRPSSRGRTTPSVSTALNFGIFKRRAREPSIIGTTRKPLGQRSQSQTSQASRAGTQKKVTTADLTSLLPRRRHKASKRNTDNNDPFDLDESDDGRYDISAAGQNEDELSYVDSRAARRRRAGQQPLGKSASNRKGKEAGGSKKRSVRTYGAGTEDKENDVVEESIVVGGGDEEVEEEVEEEMQEEAGDADAETSQMMTERIGEELQQAVKKFKEVDKWELSFEEVAERSSPNPDAR</sequence>
<proteinExistence type="predicted"/>
<protein>
    <submittedName>
        <fullName evidence="2">Uncharacterized protein</fullName>
    </submittedName>
</protein>
<reference evidence="2" key="2">
    <citation type="submission" date="2023-05" db="EMBL/GenBank/DDBJ databases">
        <authorList>
            <consortium name="Lawrence Berkeley National Laboratory"/>
            <person name="Steindorff A."/>
            <person name="Hensen N."/>
            <person name="Bonometti L."/>
            <person name="Westerberg I."/>
            <person name="Brannstrom I.O."/>
            <person name="Guillou S."/>
            <person name="Cros-Aarteil S."/>
            <person name="Calhoun S."/>
            <person name="Haridas S."/>
            <person name="Kuo A."/>
            <person name="Mondo S."/>
            <person name="Pangilinan J."/>
            <person name="Riley R."/>
            <person name="Labutti K."/>
            <person name="Andreopoulos B."/>
            <person name="Lipzen A."/>
            <person name="Chen C."/>
            <person name="Yanf M."/>
            <person name="Daum C."/>
            <person name="Ng V."/>
            <person name="Clum A."/>
            <person name="Ohm R."/>
            <person name="Martin F."/>
            <person name="Silar P."/>
            <person name="Natvig D."/>
            <person name="Lalanne C."/>
            <person name="Gautier V."/>
            <person name="Ament-Velasquez S.L."/>
            <person name="Kruys A."/>
            <person name="Hutchinson M.I."/>
            <person name="Powell A.J."/>
            <person name="Barry K."/>
            <person name="Miller A.N."/>
            <person name="Grigoriev I.V."/>
            <person name="Debuchy R."/>
            <person name="Gladieux P."/>
            <person name="Thoren M.H."/>
            <person name="Johannesson H."/>
        </authorList>
    </citation>
    <scope>NUCLEOTIDE SEQUENCE</scope>
    <source>
        <strain evidence="2">CBS 123565</strain>
    </source>
</reference>
<reference evidence="2" key="1">
    <citation type="journal article" date="2023" name="Mol. Phylogenet. Evol.">
        <title>Genome-scale phylogeny and comparative genomics of the fungal order Sordariales.</title>
        <authorList>
            <person name="Hensen N."/>
            <person name="Bonometti L."/>
            <person name="Westerberg I."/>
            <person name="Brannstrom I.O."/>
            <person name="Guillou S."/>
            <person name="Cros-Aarteil S."/>
            <person name="Calhoun S."/>
            <person name="Haridas S."/>
            <person name="Kuo A."/>
            <person name="Mondo S."/>
            <person name="Pangilinan J."/>
            <person name="Riley R."/>
            <person name="LaButti K."/>
            <person name="Andreopoulos B."/>
            <person name="Lipzen A."/>
            <person name="Chen C."/>
            <person name="Yan M."/>
            <person name="Daum C."/>
            <person name="Ng V."/>
            <person name="Clum A."/>
            <person name="Steindorff A."/>
            <person name="Ohm R.A."/>
            <person name="Martin F."/>
            <person name="Silar P."/>
            <person name="Natvig D.O."/>
            <person name="Lalanne C."/>
            <person name="Gautier V."/>
            <person name="Ament-Velasquez S.L."/>
            <person name="Kruys A."/>
            <person name="Hutchinson M.I."/>
            <person name="Powell A.J."/>
            <person name="Barry K."/>
            <person name="Miller A.N."/>
            <person name="Grigoriev I.V."/>
            <person name="Debuchy R."/>
            <person name="Gladieux P."/>
            <person name="Hiltunen Thoren M."/>
            <person name="Johannesson H."/>
        </authorList>
    </citation>
    <scope>NUCLEOTIDE SEQUENCE</scope>
    <source>
        <strain evidence="2">CBS 123565</strain>
    </source>
</reference>
<feature type="compositionally biased region" description="Polar residues" evidence="1">
    <location>
        <begin position="24"/>
        <end position="41"/>
    </location>
</feature>
<feature type="compositionally biased region" description="Basic and acidic residues" evidence="1">
    <location>
        <begin position="83"/>
        <end position="111"/>
    </location>
</feature>
<feature type="compositionally biased region" description="Polar residues" evidence="1">
    <location>
        <begin position="205"/>
        <end position="216"/>
    </location>
</feature>
<feature type="compositionally biased region" description="Acidic residues" evidence="1">
    <location>
        <begin position="369"/>
        <end position="390"/>
    </location>
</feature>
<comment type="caution">
    <text evidence="2">The sequence shown here is derived from an EMBL/GenBank/DDBJ whole genome shotgun (WGS) entry which is preliminary data.</text>
</comment>
<dbReference type="AlphaFoldDB" id="A0AAN6UMA3"/>
<accession>A0AAN6UMA3</accession>
<keyword evidence="3" id="KW-1185">Reference proteome</keyword>
<name>A0AAN6UMA3_9PEZI</name>
<evidence type="ECO:0000256" key="1">
    <source>
        <dbReference type="SAM" id="MobiDB-lite"/>
    </source>
</evidence>
<evidence type="ECO:0000313" key="3">
    <source>
        <dbReference type="Proteomes" id="UP001304895"/>
    </source>
</evidence>
<dbReference type="Proteomes" id="UP001304895">
    <property type="component" value="Unassembled WGS sequence"/>
</dbReference>
<evidence type="ECO:0000313" key="2">
    <source>
        <dbReference type="EMBL" id="KAK4135493.1"/>
    </source>
</evidence>
<feature type="compositionally biased region" description="Low complexity" evidence="1">
    <location>
        <begin position="239"/>
        <end position="255"/>
    </location>
</feature>
<organism evidence="2 3">
    <name type="scientific">Trichocladium antarcticum</name>
    <dbReference type="NCBI Taxonomy" id="1450529"/>
    <lineage>
        <taxon>Eukaryota</taxon>
        <taxon>Fungi</taxon>
        <taxon>Dikarya</taxon>
        <taxon>Ascomycota</taxon>
        <taxon>Pezizomycotina</taxon>
        <taxon>Sordariomycetes</taxon>
        <taxon>Sordariomycetidae</taxon>
        <taxon>Sordariales</taxon>
        <taxon>Chaetomiaceae</taxon>
        <taxon>Trichocladium</taxon>
    </lineage>
</organism>
<feature type="compositionally biased region" description="Low complexity" evidence="1">
    <location>
        <begin position="9"/>
        <end position="23"/>
    </location>
</feature>
<dbReference type="EMBL" id="MU853406">
    <property type="protein sequence ID" value="KAK4135493.1"/>
    <property type="molecule type" value="Genomic_DNA"/>
</dbReference>
<gene>
    <name evidence="2" type="ORF">BT67DRAFT_377890</name>
</gene>
<feature type="compositionally biased region" description="Basic and acidic residues" evidence="1">
    <location>
        <begin position="53"/>
        <end position="70"/>
    </location>
</feature>